<dbReference type="SUPFAM" id="SSF82185">
    <property type="entry name" value="Histone H3 K4-specific methyltransferase SET7/9 N-terminal domain"/>
    <property type="match status" value="1"/>
</dbReference>
<organism evidence="1 2">
    <name type="scientific">Flavobacterium ranwuense</name>
    <dbReference type="NCBI Taxonomy" id="2541725"/>
    <lineage>
        <taxon>Bacteria</taxon>
        <taxon>Pseudomonadati</taxon>
        <taxon>Bacteroidota</taxon>
        <taxon>Flavobacteriia</taxon>
        <taxon>Flavobacteriales</taxon>
        <taxon>Flavobacteriaceae</taxon>
        <taxon>Flavobacterium</taxon>
    </lineage>
</organism>
<evidence type="ECO:0000313" key="2">
    <source>
        <dbReference type="Proteomes" id="UP000294685"/>
    </source>
</evidence>
<gene>
    <name evidence="1" type="ORF">E0I61_15060</name>
</gene>
<dbReference type="Proteomes" id="UP000294685">
    <property type="component" value="Unassembled WGS sequence"/>
</dbReference>
<comment type="caution">
    <text evidence="1">The sequence shown here is derived from an EMBL/GenBank/DDBJ whole genome shotgun (WGS) entry which is preliminary data.</text>
</comment>
<proteinExistence type="predicted"/>
<accession>A0ABY2DMZ2</accession>
<dbReference type="EMBL" id="SMLH01000011">
    <property type="protein sequence ID" value="TDE27220.1"/>
    <property type="molecule type" value="Genomic_DNA"/>
</dbReference>
<dbReference type="Pfam" id="PF07661">
    <property type="entry name" value="MORN_2"/>
    <property type="match status" value="2"/>
</dbReference>
<protein>
    <recommendedName>
        <fullName evidence="3">MORN repeat protein</fullName>
    </recommendedName>
</protein>
<evidence type="ECO:0000313" key="1">
    <source>
        <dbReference type="EMBL" id="TDE27220.1"/>
    </source>
</evidence>
<dbReference type="Gene3D" id="2.20.110.10">
    <property type="entry name" value="Histone H3 K4-specific methyltransferase SET7/9 N-terminal domain"/>
    <property type="match status" value="1"/>
</dbReference>
<sequence>MLDKKYCVSGQIAHELVGDELTYFFKNGKVKGKGTFINRLMEGEWLFYLETGQLWQIENFKNSKKNGSFIRYDRNG</sequence>
<name>A0ABY2DMZ2_9FLAO</name>
<dbReference type="RefSeq" id="WP_132072450.1">
    <property type="nucleotide sequence ID" value="NZ_SMLH01000011.1"/>
</dbReference>
<reference evidence="1 2" key="1">
    <citation type="submission" date="2019-03" db="EMBL/GenBank/DDBJ databases">
        <title>Novel species of Flavobacterium.</title>
        <authorList>
            <person name="Liu Q."/>
            <person name="Xin Y.-H."/>
        </authorList>
    </citation>
    <scope>NUCLEOTIDE SEQUENCE [LARGE SCALE GENOMIC DNA]</scope>
    <source>
        <strain evidence="1 2">LB2P22</strain>
    </source>
</reference>
<dbReference type="InterPro" id="IPR011652">
    <property type="entry name" value="MORN_2"/>
</dbReference>
<keyword evidence="2" id="KW-1185">Reference proteome</keyword>
<evidence type="ECO:0008006" key="3">
    <source>
        <dbReference type="Google" id="ProtNLM"/>
    </source>
</evidence>